<organism evidence="1">
    <name type="scientific">Talaromyces marneffei PM1</name>
    <dbReference type="NCBI Taxonomy" id="1077442"/>
    <lineage>
        <taxon>Eukaryota</taxon>
        <taxon>Fungi</taxon>
        <taxon>Dikarya</taxon>
        <taxon>Ascomycota</taxon>
        <taxon>Pezizomycotina</taxon>
        <taxon>Eurotiomycetes</taxon>
        <taxon>Eurotiomycetidae</taxon>
        <taxon>Eurotiales</taxon>
        <taxon>Trichocomaceae</taxon>
        <taxon>Talaromyces</taxon>
        <taxon>Talaromyces sect. Talaromyces</taxon>
    </lineage>
</organism>
<proteinExistence type="predicted"/>
<reference evidence="1" key="2">
    <citation type="journal article" date="2014" name="PLoS Genet.">
        <title>Signature gene expression reveals novel clues to the molecular mechanisms of dimorphic transition in Penicillium marneffei.</title>
        <authorList>
            <person name="Yang E."/>
            <person name="Wang G."/>
            <person name="Cai J."/>
            <person name="Woo P.C."/>
            <person name="Lau S.K."/>
            <person name="Yuen K.-Y."/>
            <person name="Chow W.-N."/>
            <person name="Lin X."/>
        </authorList>
    </citation>
    <scope>NUCLEOTIDE SEQUENCE</scope>
    <source>
        <strain evidence="1">PM1</strain>
    </source>
</reference>
<dbReference type="AlphaFoldDB" id="A0A093V762"/>
<accession>A0A093V762</accession>
<gene>
    <name evidence="1" type="ORF">GQ26_0430190</name>
</gene>
<evidence type="ECO:0000313" key="1">
    <source>
        <dbReference type="EMBL" id="KFX42531.1"/>
    </source>
</evidence>
<protein>
    <submittedName>
        <fullName evidence="1">Uncharacterized protein</fullName>
    </submittedName>
</protein>
<dbReference type="HOGENOM" id="CLU_2777644_0_0_1"/>
<reference key="1">
    <citation type="journal article" date="2014" name="PLoS Genet.">
        <title>Signature Gene Expression Reveals Novel Clues to the Molecular Mechanisms of Dimorphic Transition in Penicillium marneffei.</title>
        <authorList>
            <person name="Yang E."/>
            <person name="Wang G."/>
            <person name="Cai J."/>
            <person name="Woo P.C."/>
            <person name="Lau S.K."/>
            <person name="Yuen K.-Y."/>
            <person name="Chow W.-N."/>
            <person name="Lin X."/>
        </authorList>
    </citation>
    <scope>NUCLEOTIDE SEQUENCE [LARGE SCALE GENOMIC DNA]</scope>
    <source>
        <strain>PM1</strain>
    </source>
</reference>
<comment type="caution">
    <text evidence="1">The sequence shown here is derived from an EMBL/GenBank/DDBJ whole genome shotgun (WGS) entry which is preliminary data.</text>
</comment>
<dbReference type="EMBL" id="JPOX01000043">
    <property type="protein sequence ID" value="KFX42531.1"/>
    <property type="molecule type" value="Genomic_DNA"/>
</dbReference>
<sequence>MEKSVAVWSCKQSQIKKITDVVNVRSLTKGSVTAAMSYAMSSSISLMVELLPMQCFALRLLKTDALSHM</sequence>
<name>A0A093V762_TALMA</name>